<dbReference type="Proteomes" id="UP000216802">
    <property type="component" value="Unassembled WGS sequence"/>
</dbReference>
<keyword evidence="1" id="KW-0472">Membrane</keyword>
<dbReference type="AlphaFoldDB" id="A0A269YNZ3"/>
<sequence length="82" mass="9869">MWGDFLKTIQKINRVEVTSFWLLFLTSTSVYLFFNHILLPNIPLLRDNRTIHYLILFAMFMAGWYFTKVVTYLWGTKTKQSK</sequence>
<comment type="caution">
    <text evidence="2">The sequence shown here is derived from an EMBL/GenBank/DDBJ whole genome shotgun (WGS) entry which is preliminary data.</text>
</comment>
<protein>
    <recommendedName>
        <fullName evidence="4">Acyltransferase</fullName>
    </recommendedName>
</protein>
<gene>
    <name evidence="2" type="ORF">B8W98_01775</name>
</gene>
<feature type="transmembrane region" description="Helical" evidence="1">
    <location>
        <begin position="20"/>
        <end position="39"/>
    </location>
</feature>
<dbReference type="EMBL" id="NCXI01000006">
    <property type="protein sequence ID" value="PAK87297.1"/>
    <property type="molecule type" value="Genomic_DNA"/>
</dbReference>
<reference evidence="2 3" key="1">
    <citation type="submission" date="2017-04" db="EMBL/GenBank/DDBJ databases">
        <title>Kefir bacterial isolates.</title>
        <authorList>
            <person name="Kim Y."/>
            <person name="Blasche S."/>
            <person name="Patil K.R."/>
        </authorList>
    </citation>
    <scope>NUCLEOTIDE SEQUENCE [LARGE SCALE GENOMIC DNA]</scope>
    <source>
        <strain evidence="2 3">OG2</strain>
    </source>
</reference>
<organism evidence="2 3">
    <name type="scientific">Lentilactobacillus parakefiri</name>
    <dbReference type="NCBI Taxonomy" id="152332"/>
    <lineage>
        <taxon>Bacteria</taxon>
        <taxon>Bacillati</taxon>
        <taxon>Bacillota</taxon>
        <taxon>Bacilli</taxon>
        <taxon>Lactobacillales</taxon>
        <taxon>Lactobacillaceae</taxon>
        <taxon>Lentilactobacillus</taxon>
    </lineage>
</organism>
<name>A0A269YNZ3_9LACO</name>
<proteinExistence type="predicted"/>
<keyword evidence="1" id="KW-0812">Transmembrane</keyword>
<evidence type="ECO:0000313" key="3">
    <source>
        <dbReference type="Proteomes" id="UP000216802"/>
    </source>
</evidence>
<accession>A0A269YNZ3</accession>
<evidence type="ECO:0000256" key="1">
    <source>
        <dbReference type="SAM" id="Phobius"/>
    </source>
</evidence>
<feature type="transmembrane region" description="Helical" evidence="1">
    <location>
        <begin position="51"/>
        <end position="74"/>
    </location>
</feature>
<keyword evidence="1" id="KW-1133">Transmembrane helix</keyword>
<evidence type="ECO:0008006" key="4">
    <source>
        <dbReference type="Google" id="ProtNLM"/>
    </source>
</evidence>
<evidence type="ECO:0000313" key="2">
    <source>
        <dbReference type="EMBL" id="PAK87297.1"/>
    </source>
</evidence>